<accession>A0ABP2YLW4</accession>
<dbReference type="Pfam" id="PF03401">
    <property type="entry name" value="TctC"/>
    <property type="match status" value="1"/>
</dbReference>
<evidence type="ECO:0000256" key="2">
    <source>
        <dbReference type="SAM" id="SignalP"/>
    </source>
</evidence>
<comment type="similarity">
    <text evidence="1">Belongs to the UPF0065 (bug) family.</text>
</comment>
<keyword evidence="2" id="KW-0732">Signal</keyword>
<name>A0ABP2YLW4_TRESO</name>
<evidence type="ECO:0000256" key="1">
    <source>
        <dbReference type="ARBA" id="ARBA00006987"/>
    </source>
</evidence>
<dbReference type="Proteomes" id="UP000016646">
    <property type="component" value="Unassembled WGS sequence"/>
</dbReference>
<dbReference type="RefSeq" id="WP_021495561.1">
    <property type="nucleotide sequence ID" value="NZ_AVQI01000033.1"/>
</dbReference>
<sequence>MKKNVCFILIVCMVVCAYAKDGTEKTFSPTRDINWTVTSKPGGGSDIYTRIITDIAKKNGFVKKNFLINYKTDGGGEVGRNAVATTRGDLANYTLLTFNSGDLMPMIKNTNNRLANFKPIALMAVDKQILLVNADSKYQTMQSFIAAVKAGEKLTIAGSREDDYMTYKALMAELGFSEETVPYINNDSTSDALTSVLGGHVTVAMGKPAASRAYVESGKMKAVLALSTTRFGGVFGNTPTLSEIGSYNDVEVPVWRGVAAPAAMSDAAVKFYSELMKQVSSTSEWENDYIHKNGLIKQYMNSSEAAAFMEQFEKDYLKKIGKKK</sequence>
<dbReference type="InterPro" id="IPR005064">
    <property type="entry name" value="BUG"/>
</dbReference>
<feature type="signal peptide" evidence="2">
    <location>
        <begin position="1"/>
        <end position="19"/>
    </location>
</feature>
<proteinExistence type="inferred from homology"/>
<dbReference type="Gene3D" id="3.40.190.150">
    <property type="entry name" value="Bordetella uptake gene, domain 1"/>
    <property type="match status" value="1"/>
</dbReference>
<keyword evidence="4" id="KW-1185">Reference proteome</keyword>
<feature type="chain" id="PRO_5046138910" evidence="2">
    <location>
        <begin position="20"/>
        <end position="324"/>
    </location>
</feature>
<gene>
    <name evidence="3" type="ORF">HMPREF0860_2074</name>
</gene>
<evidence type="ECO:0000313" key="3">
    <source>
        <dbReference type="EMBL" id="ERK03375.1"/>
    </source>
</evidence>
<protein>
    <submittedName>
        <fullName evidence="3">Tripartite tricarboxylate transporter family receptor</fullName>
    </submittedName>
</protein>
<dbReference type="InterPro" id="IPR042100">
    <property type="entry name" value="Bug_dom1"/>
</dbReference>
<dbReference type="EMBL" id="AVQI01000033">
    <property type="protein sequence ID" value="ERK03375.1"/>
    <property type="molecule type" value="Genomic_DNA"/>
</dbReference>
<keyword evidence="3" id="KW-0675">Receptor</keyword>
<dbReference type="PANTHER" id="PTHR42928:SF3">
    <property type="entry name" value="UPF0065 PROTEIN YFLP"/>
    <property type="match status" value="1"/>
</dbReference>
<organism evidence="3 4">
    <name type="scientific">Treponema socranskii subsp. socranskii VPI DR56BR1116 = ATCC 35536</name>
    <dbReference type="NCBI Taxonomy" id="1125725"/>
    <lineage>
        <taxon>Bacteria</taxon>
        <taxon>Pseudomonadati</taxon>
        <taxon>Spirochaetota</taxon>
        <taxon>Spirochaetia</taxon>
        <taxon>Spirochaetales</taxon>
        <taxon>Treponemataceae</taxon>
        <taxon>Treponema</taxon>
    </lineage>
</organism>
<reference evidence="3 4" key="1">
    <citation type="submission" date="2013-08" db="EMBL/GenBank/DDBJ databases">
        <authorList>
            <person name="Durkin A.S."/>
            <person name="Haft D.R."/>
            <person name="McCorrison J."/>
            <person name="Torralba M."/>
            <person name="Gillis M."/>
            <person name="Haft D.H."/>
            <person name="Methe B."/>
            <person name="Sutton G."/>
            <person name="Nelson K.E."/>
        </authorList>
    </citation>
    <scope>NUCLEOTIDE SEQUENCE [LARGE SCALE GENOMIC DNA]</scope>
    <source>
        <strain evidence="3 4">ATCC 35536</strain>
    </source>
</reference>
<comment type="caution">
    <text evidence="3">The sequence shown here is derived from an EMBL/GenBank/DDBJ whole genome shotgun (WGS) entry which is preliminary data.</text>
</comment>
<evidence type="ECO:0000313" key="4">
    <source>
        <dbReference type="Proteomes" id="UP000016646"/>
    </source>
</evidence>
<dbReference type="Gene3D" id="3.40.190.10">
    <property type="entry name" value="Periplasmic binding protein-like II"/>
    <property type="match status" value="1"/>
</dbReference>
<dbReference type="PIRSF" id="PIRSF017082">
    <property type="entry name" value="YflP"/>
    <property type="match status" value="1"/>
</dbReference>
<dbReference type="PANTHER" id="PTHR42928">
    <property type="entry name" value="TRICARBOXYLATE-BINDING PROTEIN"/>
    <property type="match status" value="1"/>
</dbReference>